<accession>H5XDM0</accession>
<evidence type="ECO:0000256" key="4">
    <source>
        <dbReference type="ARBA" id="ARBA00022833"/>
    </source>
</evidence>
<reference evidence="9 10" key="1">
    <citation type="submission" date="2011-11" db="EMBL/GenBank/DDBJ databases">
        <title>The Noncontiguous Finished sequence of Saccharomonospora cyanea NA-134.</title>
        <authorList>
            <consortium name="US DOE Joint Genome Institute"/>
            <person name="Lucas S."/>
            <person name="Han J."/>
            <person name="Lapidus A."/>
            <person name="Cheng J.-F."/>
            <person name="Goodwin L."/>
            <person name="Pitluck S."/>
            <person name="Peters L."/>
            <person name="Ovchinnikova G."/>
            <person name="Lu M."/>
            <person name="Detter J.C."/>
            <person name="Han C."/>
            <person name="Tapia R."/>
            <person name="Land M."/>
            <person name="Hauser L."/>
            <person name="Kyrpides N."/>
            <person name="Ivanova N."/>
            <person name="Pagani I."/>
            <person name="Brambilla E.-M."/>
            <person name="Klenk H.-P."/>
            <person name="Woyke T."/>
        </authorList>
    </citation>
    <scope>NUCLEOTIDE SEQUENCE [LARGE SCALE GENOMIC DNA]</scope>
    <source>
        <strain evidence="9 10">NA-134</strain>
    </source>
</reference>
<keyword evidence="5 6" id="KW-0482">Metalloprotease</keyword>
<dbReference type="STRING" id="882082.SaccyDRAFT_2470"/>
<dbReference type="RefSeq" id="WP_005456461.1">
    <property type="nucleotide sequence ID" value="NZ_CM001440.1"/>
</dbReference>
<dbReference type="Proteomes" id="UP000002791">
    <property type="component" value="Chromosome"/>
</dbReference>
<comment type="similarity">
    <text evidence="6">Belongs to the peptidase M48 family.</text>
</comment>
<evidence type="ECO:0000256" key="5">
    <source>
        <dbReference type="ARBA" id="ARBA00023049"/>
    </source>
</evidence>
<feature type="transmembrane region" description="Helical" evidence="7">
    <location>
        <begin position="34"/>
        <end position="58"/>
    </location>
</feature>
<evidence type="ECO:0000313" key="9">
    <source>
        <dbReference type="EMBL" id="EHR61341.1"/>
    </source>
</evidence>
<evidence type="ECO:0000259" key="8">
    <source>
        <dbReference type="Pfam" id="PF01435"/>
    </source>
</evidence>
<keyword evidence="1 6" id="KW-0645">Protease</keyword>
<dbReference type="PANTHER" id="PTHR34978">
    <property type="entry name" value="POSSIBLE SENSOR-TRANSDUCER PROTEIN BLAR"/>
    <property type="match status" value="1"/>
</dbReference>
<dbReference type="InterPro" id="IPR001915">
    <property type="entry name" value="Peptidase_M48"/>
</dbReference>
<gene>
    <name evidence="9" type="ORF">SaccyDRAFT_2470</name>
</gene>
<evidence type="ECO:0000256" key="3">
    <source>
        <dbReference type="ARBA" id="ARBA00022801"/>
    </source>
</evidence>
<proteinExistence type="inferred from homology"/>
<dbReference type="HOGENOM" id="CLU_056335_0_0_11"/>
<feature type="transmembrane region" description="Helical" evidence="7">
    <location>
        <begin position="291"/>
        <end position="312"/>
    </location>
</feature>
<evidence type="ECO:0000256" key="7">
    <source>
        <dbReference type="SAM" id="Phobius"/>
    </source>
</evidence>
<feature type="transmembrane region" description="Helical" evidence="7">
    <location>
        <begin position="90"/>
        <end position="115"/>
    </location>
</feature>
<evidence type="ECO:0000256" key="6">
    <source>
        <dbReference type="RuleBase" id="RU003983"/>
    </source>
</evidence>
<keyword evidence="2" id="KW-0479">Metal-binding</keyword>
<dbReference type="Gene3D" id="3.30.2010.10">
    <property type="entry name" value="Metalloproteases ('zincins'), catalytic domain"/>
    <property type="match status" value="1"/>
</dbReference>
<keyword evidence="7" id="KW-0472">Membrane</keyword>
<comment type="cofactor">
    <cofactor evidence="6">
        <name>Zn(2+)</name>
        <dbReference type="ChEBI" id="CHEBI:29105"/>
    </cofactor>
    <text evidence="6">Binds 1 zinc ion per subunit.</text>
</comment>
<evidence type="ECO:0000313" key="10">
    <source>
        <dbReference type="Proteomes" id="UP000002791"/>
    </source>
</evidence>
<keyword evidence="10" id="KW-1185">Reference proteome</keyword>
<evidence type="ECO:0000256" key="2">
    <source>
        <dbReference type="ARBA" id="ARBA00022723"/>
    </source>
</evidence>
<organism evidence="9 10">
    <name type="scientific">Saccharomonospora cyanea NA-134</name>
    <dbReference type="NCBI Taxonomy" id="882082"/>
    <lineage>
        <taxon>Bacteria</taxon>
        <taxon>Bacillati</taxon>
        <taxon>Actinomycetota</taxon>
        <taxon>Actinomycetes</taxon>
        <taxon>Pseudonocardiales</taxon>
        <taxon>Pseudonocardiaceae</taxon>
        <taxon>Saccharomonospora</taxon>
    </lineage>
</organism>
<dbReference type="Pfam" id="PF01435">
    <property type="entry name" value="Peptidase_M48"/>
    <property type="match status" value="1"/>
</dbReference>
<keyword evidence="3 6" id="KW-0378">Hydrolase</keyword>
<keyword evidence="7" id="KW-0812">Transmembrane</keyword>
<dbReference type="eggNOG" id="COG0501">
    <property type="taxonomic scope" value="Bacteria"/>
</dbReference>
<dbReference type="GO" id="GO:0004222">
    <property type="term" value="F:metalloendopeptidase activity"/>
    <property type="evidence" value="ECO:0007669"/>
    <property type="project" value="InterPro"/>
</dbReference>
<name>H5XDM0_9PSEU</name>
<dbReference type="GO" id="GO:0046872">
    <property type="term" value="F:metal ion binding"/>
    <property type="evidence" value="ECO:0007669"/>
    <property type="project" value="UniProtKB-KW"/>
</dbReference>
<keyword evidence="4 6" id="KW-0862">Zinc</keyword>
<evidence type="ECO:0000256" key="1">
    <source>
        <dbReference type="ARBA" id="ARBA00022670"/>
    </source>
</evidence>
<dbReference type="CDD" id="cd07326">
    <property type="entry name" value="M56_BlaR1_MecR1_like"/>
    <property type="match status" value="1"/>
</dbReference>
<feature type="domain" description="Peptidase M48" evidence="8">
    <location>
        <begin position="127"/>
        <end position="209"/>
    </location>
</feature>
<feature type="transmembrane region" description="Helical" evidence="7">
    <location>
        <begin position="6"/>
        <end position="22"/>
    </location>
</feature>
<dbReference type="PANTHER" id="PTHR34978:SF3">
    <property type="entry name" value="SLR0241 PROTEIN"/>
    <property type="match status" value="1"/>
</dbReference>
<protein>
    <submittedName>
        <fullName evidence="9">Zn-dependent protease with chaperone function</fullName>
    </submittedName>
</protein>
<dbReference type="EMBL" id="CM001440">
    <property type="protein sequence ID" value="EHR61341.1"/>
    <property type="molecule type" value="Genomic_DNA"/>
</dbReference>
<dbReference type="InterPro" id="IPR052173">
    <property type="entry name" value="Beta-lactam_resp_regulator"/>
</dbReference>
<sequence>MTLALALLVGTITAGWLVPQGLRRVDLRRRDPRSLLVAWLASIIGVAAAGTAGVVLLLTPRHGPADSLTWALNRCLAALQHGSPPRFEDLLGITSAALLGSVVVRCAVVTSRELLRLRRASRKRLSVLRLAGRPDAATPNTLWLAHDRPLAFSLLGRPGVIIATEGLTRHLPADAVTAVLAHERAHLRGRHHLLIAVMDSLRRTLPFIPLFRQAPAAIRELVELAADMSATRVCGPAAVRAALLAVSGHDAPSVALAMGRDTVRVRLARLEHVAQAPGGARRVLSCGAAGALATAVPFVIGPSLLLALAVLACPVGG</sequence>
<keyword evidence="7" id="KW-1133">Transmembrane helix</keyword>
<dbReference type="GO" id="GO:0006508">
    <property type="term" value="P:proteolysis"/>
    <property type="evidence" value="ECO:0007669"/>
    <property type="project" value="UniProtKB-KW"/>
</dbReference>
<dbReference type="OrthoDB" id="9785340at2"/>
<dbReference type="AlphaFoldDB" id="H5XDM0"/>